<dbReference type="PROSITE" id="PS50048">
    <property type="entry name" value="ZN2_CY6_FUNGAL_2"/>
    <property type="match status" value="1"/>
</dbReference>
<dbReference type="GO" id="GO:0008270">
    <property type="term" value="F:zinc ion binding"/>
    <property type="evidence" value="ECO:0007669"/>
    <property type="project" value="InterPro"/>
</dbReference>
<evidence type="ECO:0000256" key="3">
    <source>
        <dbReference type="SAM" id="MobiDB-lite"/>
    </source>
</evidence>
<evidence type="ECO:0000313" key="5">
    <source>
        <dbReference type="EMBL" id="KAH6891166.1"/>
    </source>
</evidence>
<evidence type="ECO:0000256" key="1">
    <source>
        <dbReference type="ARBA" id="ARBA00004123"/>
    </source>
</evidence>
<dbReference type="SMART" id="SM00066">
    <property type="entry name" value="GAL4"/>
    <property type="match status" value="1"/>
</dbReference>
<dbReference type="GO" id="GO:0005634">
    <property type="term" value="C:nucleus"/>
    <property type="evidence" value="ECO:0007669"/>
    <property type="project" value="UniProtKB-SubCell"/>
</dbReference>
<dbReference type="Proteomes" id="UP000777438">
    <property type="component" value="Unassembled WGS sequence"/>
</dbReference>
<keyword evidence="6" id="KW-1185">Reference proteome</keyword>
<dbReference type="PANTHER" id="PTHR37534:SF7">
    <property type="entry name" value="TRANSCRIPTIONAL ACTIVATOR PROTEIN UGA3"/>
    <property type="match status" value="1"/>
</dbReference>
<dbReference type="CDD" id="cd00067">
    <property type="entry name" value="GAL4"/>
    <property type="match status" value="1"/>
</dbReference>
<dbReference type="InterPro" id="IPR036864">
    <property type="entry name" value="Zn2-C6_fun-type_DNA-bd_sf"/>
</dbReference>
<dbReference type="Pfam" id="PF11951">
    <property type="entry name" value="Fungal_trans_2"/>
    <property type="match status" value="1"/>
</dbReference>
<dbReference type="SUPFAM" id="SSF57701">
    <property type="entry name" value="Zn2/Cys6 DNA-binding domain"/>
    <property type="match status" value="1"/>
</dbReference>
<evidence type="ECO:0000313" key="6">
    <source>
        <dbReference type="Proteomes" id="UP000777438"/>
    </source>
</evidence>
<protein>
    <submittedName>
        <fullName evidence="5">Fungal-specific transcription factor domain-containing protein</fullName>
    </submittedName>
</protein>
<reference evidence="5 6" key="1">
    <citation type="journal article" date="2021" name="Nat. Commun.">
        <title>Genetic determinants of endophytism in the Arabidopsis root mycobiome.</title>
        <authorList>
            <person name="Mesny F."/>
            <person name="Miyauchi S."/>
            <person name="Thiergart T."/>
            <person name="Pickel B."/>
            <person name="Atanasova L."/>
            <person name="Karlsson M."/>
            <person name="Huettel B."/>
            <person name="Barry K.W."/>
            <person name="Haridas S."/>
            <person name="Chen C."/>
            <person name="Bauer D."/>
            <person name="Andreopoulos W."/>
            <person name="Pangilinan J."/>
            <person name="LaButti K."/>
            <person name="Riley R."/>
            <person name="Lipzen A."/>
            <person name="Clum A."/>
            <person name="Drula E."/>
            <person name="Henrissat B."/>
            <person name="Kohler A."/>
            <person name="Grigoriev I.V."/>
            <person name="Martin F.M."/>
            <person name="Hacquard S."/>
        </authorList>
    </citation>
    <scope>NUCLEOTIDE SEQUENCE [LARGE SCALE GENOMIC DNA]</scope>
    <source>
        <strain evidence="5 6">MPI-CAGE-CH-0241</strain>
    </source>
</reference>
<dbReference type="Pfam" id="PF00172">
    <property type="entry name" value="Zn_clus"/>
    <property type="match status" value="1"/>
</dbReference>
<organism evidence="5 6">
    <name type="scientific">Thelonectria olida</name>
    <dbReference type="NCBI Taxonomy" id="1576542"/>
    <lineage>
        <taxon>Eukaryota</taxon>
        <taxon>Fungi</taxon>
        <taxon>Dikarya</taxon>
        <taxon>Ascomycota</taxon>
        <taxon>Pezizomycotina</taxon>
        <taxon>Sordariomycetes</taxon>
        <taxon>Hypocreomycetidae</taxon>
        <taxon>Hypocreales</taxon>
        <taxon>Nectriaceae</taxon>
        <taxon>Thelonectria</taxon>
    </lineage>
</organism>
<dbReference type="EMBL" id="JAGPYM010000008">
    <property type="protein sequence ID" value="KAH6891166.1"/>
    <property type="molecule type" value="Genomic_DNA"/>
</dbReference>
<dbReference type="PROSITE" id="PS00463">
    <property type="entry name" value="ZN2_CY6_FUNGAL_1"/>
    <property type="match status" value="1"/>
</dbReference>
<dbReference type="AlphaFoldDB" id="A0A9P8W5W5"/>
<comment type="caution">
    <text evidence="5">The sequence shown here is derived from an EMBL/GenBank/DDBJ whole genome shotgun (WGS) entry which is preliminary data.</text>
</comment>
<keyword evidence="2" id="KW-0539">Nucleus</keyword>
<comment type="subcellular location">
    <subcellularLocation>
        <location evidence="1">Nucleus</location>
    </subcellularLocation>
</comment>
<gene>
    <name evidence="5" type="ORF">B0T10DRAFT_458565</name>
</gene>
<sequence>MDKPNRKKRLAPRTRSGCLPCRQHHRKCDEEHPACGLCRKNMRTCQYGPRIVWGGRPFQKSVFGQCILDQSVVVEYSDRRDVNIDDGRSAKSFVYRLARIDGERRVAEDEMSSTSPTAHPSPETIPSPQRRPASKSIDQWDKTTVSSMLSQVPSLSLDLPPVYRPLLDYFSRVADSFSCHEVVKMDLYATFMPIAIETSLVMTALLNLAAVHRLNSGLGQSDKQVTLLQTMAIQQLRSKLSGPLSIPTEAVMASIILLCYSEIVSGSYQSHSWRLHLEGAASLLGNDRQGWNINALDSTRAFLSRCFVSLAALANVSGYPPSDMVSQQATHLLGGNDQIRYIDEFTGFSTGLVPIFVEIGSLLRRRDKILQHDPESLEVRAVQLIQKVHRMMDNGCSGLRMKSSTTMSPTRRQEYLYINESYHQAALIHLYQRLRRMPSSSDQVQTSVRRILALLANVKLLNGPCPGITRGQTPSANAVEEHGGNISSWYCSTWLKGIGDNMVPSRYLW</sequence>
<evidence type="ECO:0000259" key="4">
    <source>
        <dbReference type="PROSITE" id="PS50048"/>
    </source>
</evidence>
<dbReference type="Gene3D" id="4.10.240.10">
    <property type="entry name" value="Zn(2)-C6 fungal-type DNA-binding domain"/>
    <property type="match status" value="1"/>
</dbReference>
<dbReference type="InterPro" id="IPR021858">
    <property type="entry name" value="Fun_TF"/>
</dbReference>
<dbReference type="GO" id="GO:0000976">
    <property type="term" value="F:transcription cis-regulatory region binding"/>
    <property type="evidence" value="ECO:0007669"/>
    <property type="project" value="TreeGrafter"/>
</dbReference>
<feature type="region of interest" description="Disordered" evidence="3">
    <location>
        <begin position="105"/>
        <end position="135"/>
    </location>
</feature>
<dbReference type="InterPro" id="IPR001138">
    <property type="entry name" value="Zn2Cys6_DnaBD"/>
</dbReference>
<name>A0A9P8W5W5_9HYPO</name>
<dbReference type="PANTHER" id="PTHR37534">
    <property type="entry name" value="TRANSCRIPTIONAL ACTIVATOR PROTEIN UGA3"/>
    <property type="match status" value="1"/>
</dbReference>
<dbReference type="GO" id="GO:0000981">
    <property type="term" value="F:DNA-binding transcription factor activity, RNA polymerase II-specific"/>
    <property type="evidence" value="ECO:0007669"/>
    <property type="project" value="InterPro"/>
</dbReference>
<accession>A0A9P8W5W5</accession>
<feature type="domain" description="Zn(2)-C6 fungal-type" evidence="4">
    <location>
        <begin position="17"/>
        <end position="47"/>
    </location>
</feature>
<evidence type="ECO:0000256" key="2">
    <source>
        <dbReference type="ARBA" id="ARBA00023242"/>
    </source>
</evidence>
<dbReference type="OrthoDB" id="5229455at2759"/>
<proteinExistence type="predicted"/>
<dbReference type="GO" id="GO:0045944">
    <property type="term" value="P:positive regulation of transcription by RNA polymerase II"/>
    <property type="evidence" value="ECO:0007669"/>
    <property type="project" value="TreeGrafter"/>
</dbReference>